<sequence>MPLHLSGEAKQDDLVLYARLPARLTGSLNDPQLAFEPGALLRSRGRIIDSLDIDEIRWPLAGVKLTQKGVDGRLQAILRAHENEMGDFELHLDGQANDFLPDNGLWQWRYWGKGGFTPMNARWMWPEKANGATNSSS</sequence>
<name>A0A377M067_ENTCL</name>
<organism evidence="1 2">
    <name type="scientific">Enterobacter cloacae</name>
    <dbReference type="NCBI Taxonomy" id="550"/>
    <lineage>
        <taxon>Bacteria</taxon>
        <taxon>Pseudomonadati</taxon>
        <taxon>Pseudomonadota</taxon>
        <taxon>Gammaproteobacteria</taxon>
        <taxon>Enterobacterales</taxon>
        <taxon>Enterobacteriaceae</taxon>
        <taxon>Enterobacter</taxon>
        <taxon>Enterobacter cloacae complex</taxon>
    </lineage>
</organism>
<dbReference type="InterPro" id="IPR021730">
    <property type="entry name" value="YdbH"/>
</dbReference>
<reference evidence="1 2" key="1">
    <citation type="submission" date="2018-06" db="EMBL/GenBank/DDBJ databases">
        <authorList>
            <consortium name="Pathogen Informatics"/>
            <person name="Doyle S."/>
        </authorList>
    </citation>
    <scope>NUCLEOTIDE SEQUENCE [LARGE SCALE GENOMIC DNA]</scope>
    <source>
        <strain evidence="1 2">NCTC10005</strain>
    </source>
</reference>
<dbReference type="EMBL" id="UGJB01000004">
    <property type="protein sequence ID" value="STQ12125.1"/>
    <property type="molecule type" value="Genomic_DNA"/>
</dbReference>
<evidence type="ECO:0000313" key="2">
    <source>
        <dbReference type="Proteomes" id="UP000255106"/>
    </source>
</evidence>
<evidence type="ECO:0000313" key="1">
    <source>
        <dbReference type="EMBL" id="STQ12125.1"/>
    </source>
</evidence>
<dbReference type="Pfam" id="PF11739">
    <property type="entry name" value="YdbH-like"/>
    <property type="match status" value="1"/>
</dbReference>
<dbReference type="AlphaFoldDB" id="A0A377M067"/>
<proteinExistence type="predicted"/>
<protein>
    <submittedName>
        <fullName evidence="1">Dicarboxylate transport</fullName>
    </submittedName>
</protein>
<gene>
    <name evidence="1" type="ORF">NCTC10005_04908</name>
</gene>
<dbReference type="Proteomes" id="UP000255106">
    <property type="component" value="Unassembled WGS sequence"/>
</dbReference>
<accession>A0A377M067</accession>